<feature type="compositionally biased region" description="Basic and acidic residues" evidence="3">
    <location>
        <begin position="305"/>
        <end position="317"/>
    </location>
</feature>
<comment type="similarity">
    <text evidence="1">Belongs to the proteasome subunit S5A family.</text>
</comment>
<reference evidence="5" key="1">
    <citation type="journal article" date="2012" name="Proc. Natl. Acad. Sci. U.S.A.">
        <title>Antigenic diversity is generated by distinct evolutionary mechanisms in African trypanosome species.</title>
        <authorList>
            <person name="Jackson A.P."/>
            <person name="Berry A."/>
            <person name="Aslett M."/>
            <person name="Allison H.C."/>
            <person name="Burton P."/>
            <person name="Vavrova-Anderson J."/>
            <person name="Brown R."/>
            <person name="Browne H."/>
            <person name="Corton N."/>
            <person name="Hauser H."/>
            <person name="Gamble J."/>
            <person name="Gilderthorp R."/>
            <person name="Marcello L."/>
            <person name="McQuillan J."/>
            <person name="Otto T.D."/>
            <person name="Quail M.A."/>
            <person name="Sanders M.J."/>
            <person name="van Tonder A."/>
            <person name="Ginger M.L."/>
            <person name="Field M.C."/>
            <person name="Barry J.D."/>
            <person name="Hertz-Fowler C."/>
            <person name="Berriman M."/>
        </authorList>
    </citation>
    <scope>NUCLEOTIDE SEQUENCE</scope>
    <source>
        <strain evidence="5">Y486</strain>
    </source>
</reference>
<dbReference type="GO" id="GO:0005634">
    <property type="term" value="C:nucleus"/>
    <property type="evidence" value="ECO:0007669"/>
    <property type="project" value="TreeGrafter"/>
</dbReference>
<accession>G0U001</accession>
<feature type="region of interest" description="Disordered" evidence="3">
    <location>
        <begin position="226"/>
        <end position="257"/>
    </location>
</feature>
<dbReference type="Gene3D" id="3.40.50.410">
    <property type="entry name" value="von Willebrand factor, type A domain"/>
    <property type="match status" value="1"/>
</dbReference>
<evidence type="ECO:0000259" key="4">
    <source>
        <dbReference type="Pfam" id="PF13519"/>
    </source>
</evidence>
<dbReference type="FunFam" id="3.40.50.410:FF:000005">
    <property type="entry name" value="26S proteasome non-ATPase regulatory subunit 4"/>
    <property type="match status" value="1"/>
</dbReference>
<protein>
    <submittedName>
        <fullName evidence="5">Proteasome regulatory non-ATP-ase subunit 10</fullName>
    </submittedName>
</protein>
<evidence type="ECO:0000256" key="3">
    <source>
        <dbReference type="SAM" id="MobiDB-lite"/>
    </source>
</evidence>
<organism evidence="5">
    <name type="scientific">Trypanosoma vivax (strain Y486)</name>
    <dbReference type="NCBI Taxonomy" id="1055687"/>
    <lineage>
        <taxon>Eukaryota</taxon>
        <taxon>Discoba</taxon>
        <taxon>Euglenozoa</taxon>
        <taxon>Kinetoplastea</taxon>
        <taxon>Metakinetoplastina</taxon>
        <taxon>Trypanosomatida</taxon>
        <taxon>Trypanosomatidae</taxon>
        <taxon>Trypanosoma</taxon>
        <taxon>Duttonella</taxon>
    </lineage>
</organism>
<feature type="region of interest" description="Disordered" evidence="3">
    <location>
        <begin position="271"/>
        <end position="325"/>
    </location>
</feature>
<evidence type="ECO:0000256" key="1">
    <source>
        <dbReference type="ARBA" id="ARBA00005574"/>
    </source>
</evidence>
<feature type="domain" description="VWFA" evidence="4">
    <location>
        <begin position="7"/>
        <end position="115"/>
    </location>
</feature>
<dbReference type="PANTHER" id="PTHR10223">
    <property type="entry name" value="26S PROTEASOME NON-ATPASE REGULATORY SUBUNIT 4"/>
    <property type="match status" value="1"/>
</dbReference>
<dbReference type="InterPro" id="IPR027040">
    <property type="entry name" value="PSMD4"/>
</dbReference>
<dbReference type="PROSITE" id="PS50330">
    <property type="entry name" value="UIM"/>
    <property type="match status" value="2"/>
</dbReference>
<dbReference type="InterPro" id="IPR003903">
    <property type="entry name" value="UIM_dom"/>
</dbReference>
<dbReference type="PANTHER" id="PTHR10223:SF0">
    <property type="entry name" value="26S PROTEASOME NON-ATPASE REGULATORY SUBUNIT 4"/>
    <property type="match status" value="1"/>
</dbReference>
<dbReference type="Pfam" id="PF13519">
    <property type="entry name" value="VWA_2"/>
    <property type="match status" value="1"/>
</dbReference>
<dbReference type="Gene3D" id="1.10.287.3990">
    <property type="match status" value="1"/>
</dbReference>
<dbReference type="InterPro" id="IPR002035">
    <property type="entry name" value="VWF_A"/>
</dbReference>
<evidence type="ECO:0000256" key="2">
    <source>
        <dbReference type="ARBA" id="ARBA00022942"/>
    </source>
</evidence>
<dbReference type="InterPro" id="IPR036465">
    <property type="entry name" value="vWFA_dom_sf"/>
</dbReference>
<dbReference type="GO" id="GO:0031593">
    <property type="term" value="F:polyubiquitin modification-dependent protein binding"/>
    <property type="evidence" value="ECO:0007669"/>
    <property type="project" value="TreeGrafter"/>
</dbReference>
<dbReference type="GO" id="GO:0008540">
    <property type="term" value="C:proteasome regulatory particle, base subcomplex"/>
    <property type="evidence" value="ECO:0007669"/>
    <property type="project" value="TreeGrafter"/>
</dbReference>
<gene>
    <name evidence="5" type="ORF">TVY486_0800040</name>
</gene>
<dbReference type="GO" id="GO:0043161">
    <property type="term" value="P:proteasome-mediated ubiquitin-dependent protein catabolic process"/>
    <property type="evidence" value="ECO:0007669"/>
    <property type="project" value="TreeGrafter"/>
</dbReference>
<keyword evidence="2 5" id="KW-0647">Proteasome</keyword>
<proteinExistence type="inferred from homology"/>
<name>G0U001_TRYVY</name>
<dbReference type="GO" id="GO:0005829">
    <property type="term" value="C:cytosol"/>
    <property type="evidence" value="ECO:0007669"/>
    <property type="project" value="TreeGrafter"/>
</dbReference>
<dbReference type="SUPFAM" id="SSF53300">
    <property type="entry name" value="vWA-like"/>
    <property type="match status" value="1"/>
</dbReference>
<evidence type="ECO:0000313" key="5">
    <source>
        <dbReference type="EMBL" id="CCC49397.1"/>
    </source>
</evidence>
<dbReference type="SMART" id="SM00726">
    <property type="entry name" value="UIM"/>
    <property type="match status" value="2"/>
</dbReference>
<sequence>MLEACFLCLDSTEFMRNGDQFPNRFLVVQEAAMLLVNAKLQMNAENTVGFLAMGGNACTVFETLTQDVDRVMSALSKVFIGGKRCHFSNGLQIACLVLGRRTNTLAAKRIVAFVGSPLAETSEELSELARKLRKDDVAVDIVNVGVEANVLRLTKFVEQLNKNGNSRFLNAPARVPLLDQLMSSPILIQTDIGSGAHGQQSDHQGFEVDPSADPELARAILMSLEEQQRQPAPEMETVEAGGAPSAEYGGQPGDVDKVDLENMSEEQMIMLALQMSREEAKRAAGEASQAEEDTFQRQVQEELEQQEKQQESSKDNEESPDTQPK</sequence>
<dbReference type="AlphaFoldDB" id="G0U001"/>
<dbReference type="VEuPathDB" id="TriTrypDB:TvY486_0800040"/>
<dbReference type="EMBL" id="HE573024">
    <property type="protein sequence ID" value="CCC49397.1"/>
    <property type="molecule type" value="Genomic_DNA"/>
</dbReference>